<dbReference type="HOGENOM" id="CLU_2357454_0_0_3"/>
<evidence type="ECO:0000313" key="1">
    <source>
        <dbReference type="EMBL" id="CAE18489.1"/>
    </source>
</evidence>
<reference evidence="1 2" key="1">
    <citation type="journal article" date="2003" name="Nature">
        <title>Genome divergence in two Prochlorococcus ecotypes reflects oceanic niche differentiation.</title>
        <authorList>
            <person name="Rocap G."/>
            <person name="Larimer F.W."/>
            <person name="Lamerdin J.E."/>
            <person name="Malfatti S."/>
            <person name="Chain P."/>
            <person name="Ahlgren N.A."/>
            <person name="Arellano A."/>
            <person name="Coleman M."/>
            <person name="Hauser L."/>
            <person name="Hess W.R."/>
            <person name="Johnson Z.I."/>
            <person name="Land M.L."/>
            <person name="Lindell D."/>
            <person name="Post A.F."/>
            <person name="Regala W."/>
            <person name="Shah M."/>
            <person name="Shaw S.L."/>
            <person name="Steglich C."/>
            <person name="Sullivan M.B."/>
            <person name="Ting C.S."/>
            <person name="Tolonen A."/>
            <person name="Webb E.A."/>
            <person name="Zinser E.R."/>
            <person name="Chisholm S.W."/>
        </authorList>
    </citation>
    <scope>NUCLEOTIDE SEQUENCE [LARGE SCALE GENOMIC DNA]</scope>
    <source>
        <strain evidence="2">CCMP1986 / NIES-2087 / MED4</strain>
    </source>
</reference>
<protein>
    <submittedName>
        <fullName evidence="1">Possible Transcription factor TFIID (or TATA-b)</fullName>
    </submittedName>
</protein>
<dbReference type="Proteomes" id="UP000001026">
    <property type="component" value="Chromosome"/>
</dbReference>
<dbReference type="STRING" id="59919.PMM0030"/>
<dbReference type="AlphaFoldDB" id="Q7TTQ4"/>
<accession>Q7TTQ4</accession>
<evidence type="ECO:0000313" key="2">
    <source>
        <dbReference type="Proteomes" id="UP000001026"/>
    </source>
</evidence>
<dbReference type="KEGG" id="pmm:PMM0030"/>
<gene>
    <name evidence="1" type="ordered locus">PMM0030</name>
</gene>
<name>Q7TTQ4_PROMP</name>
<dbReference type="EMBL" id="BX548174">
    <property type="protein sequence ID" value="CAE18489.1"/>
    <property type="molecule type" value="Genomic_DNA"/>
</dbReference>
<sequence>MINWSLSIINSTYVLLKKMQTLIQPEVKLNIVGFDNSNFQVKEKLNYSKSCLDFKFYQKLFAIFLVSCAFLIFPESPQDSEILCKKYQSTKACMVW</sequence>
<organism evidence="1 2">
    <name type="scientific">Prochlorococcus marinus subsp. pastoris (strain CCMP1986 / NIES-2087 / MED4)</name>
    <dbReference type="NCBI Taxonomy" id="59919"/>
    <lineage>
        <taxon>Bacteria</taxon>
        <taxon>Bacillati</taxon>
        <taxon>Cyanobacteriota</taxon>
        <taxon>Cyanophyceae</taxon>
        <taxon>Synechococcales</taxon>
        <taxon>Prochlorococcaceae</taxon>
        <taxon>Prochlorococcus</taxon>
    </lineage>
</organism>
<proteinExistence type="predicted"/>